<feature type="transmembrane region" description="Helical" evidence="1">
    <location>
        <begin position="23"/>
        <end position="41"/>
    </location>
</feature>
<keyword evidence="1" id="KW-1133">Transmembrane helix</keyword>
<evidence type="ECO:0000313" key="3">
    <source>
        <dbReference type="Proteomes" id="UP000295657"/>
    </source>
</evidence>
<feature type="transmembrane region" description="Helical" evidence="1">
    <location>
        <begin position="413"/>
        <end position="434"/>
    </location>
</feature>
<feature type="transmembrane region" description="Helical" evidence="1">
    <location>
        <begin position="292"/>
        <end position="316"/>
    </location>
</feature>
<dbReference type="EMBL" id="SNYQ01000001">
    <property type="protein sequence ID" value="TDQ59801.1"/>
    <property type="molecule type" value="Genomic_DNA"/>
</dbReference>
<protein>
    <submittedName>
        <fullName evidence="2">Uncharacterized protein</fullName>
    </submittedName>
</protein>
<feature type="transmembrane region" description="Helical" evidence="1">
    <location>
        <begin position="91"/>
        <end position="109"/>
    </location>
</feature>
<organism evidence="2 3">
    <name type="scientific">Mesocricetibacter intestinalis</name>
    <dbReference type="NCBI Taxonomy" id="1521930"/>
    <lineage>
        <taxon>Bacteria</taxon>
        <taxon>Pseudomonadati</taxon>
        <taxon>Pseudomonadota</taxon>
        <taxon>Gammaproteobacteria</taxon>
        <taxon>Pasteurellales</taxon>
        <taxon>Pasteurellaceae</taxon>
        <taxon>Mesocricetibacter</taxon>
    </lineage>
</organism>
<gene>
    <name evidence="2" type="ORF">EDC45_0461</name>
</gene>
<dbReference type="AlphaFoldDB" id="A0A4R6VG65"/>
<dbReference type="OrthoDB" id="5668681at2"/>
<keyword evidence="1" id="KW-0812">Transmembrane</keyword>
<feature type="transmembrane region" description="Helical" evidence="1">
    <location>
        <begin position="247"/>
        <end position="272"/>
    </location>
</feature>
<feature type="transmembrane region" description="Helical" evidence="1">
    <location>
        <begin position="374"/>
        <end position="401"/>
    </location>
</feature>
<comment type="caution">
    <text evidence="2">The sequence shown here is derived from an EMBL/GenBank/DDBJ whole genome shotgun (WGS) entry which is preliminary data.</text>
</comment>
<feature type="transmembrane region" description="Helical" evidence="1">
    <location>
        <begin position="336"/>
        <end position="354"/>
    </location>
</feature>
<feature type="transmembrane region" description="Helical" evidence="1">
    <location>
        <begin position="61"/>
        <end position="79"/>
    </location>
</feature>
<sequence length="478" mass="52887">MKNINLQQYEPDMGLGRYSWQQLIKWLLIALLIYALGSIFISNPFSIFVDRKTPVDYSRIMYFHGLAIGLAGLTCLIVNQVFNLDNKFKKIIFYCTLAAVFFGLSGGAINRSMEETKLMLWYQTLGFFALDGVLITLFIAFLYSRPRTQQPSFAYYLATISSGTAVIAALIGDLIGVMLDFGDIGGIFGSYASAIGYSLSEWNDNLLRSHSDMIVIAVIGLLLSVIDQKYGRHLIGTAKSIKISGELMAIIGILLMALILLVSGFCGVNWQIPHIFTEKGFYAPRGQSVAGIDLVDFVIGTLFLFGGLMIIGALLFGKKSANNQLSQTAKYTLSGLFLTWSGIILTVAGMGFLQEYRADLYSSSNDVPLADYGFAFRMLHLDVSLMLFPAIMLVMLIAQHFLQAKQNKNMQRFLRTGVLFCTLGSLVYMVLNPAAFGPGYWIVGLGFAFVVSGMIYFFVSAHHQETEKFDGVTEHSQP</sequence>
<feature type="transmembrane region" description="Helical" evidence="1">
    <location>
        <begin position="155"/>
        <end position="179"/>
    </location>
</feature>
<feature type="transmembrane region" description="Helical" evidence="1">
    <location>
        <begin position="207"/>
        <end position="226"/>
    </location>
</feature>
<keyword evidence="3" id="KW-1185">Reference proteome</keyword>
<evidence type="ECO:0000256" key="1">
    <source>
        <dbReference type="SAM" id="Phobius"/>
    </source>
</evidence>
<dbReference type="RefSeq" id="WP_133543044.1">
    <property type="nucleotide sequence ID" value="NZ_SNYQ01000001.1"/>
</dbReference>
<feature type="transmembrane region" description="Helical" evidence="1">
    <location>
        <begin position="121"/>
        <end position="143"/>
    </location>
</feature>
<accession>A0A4R6VG65</accession>
<feature type="transmembrane region" description="Helical" evidence="1">
    <location>
        <begin position="440"/>
        <end position="459"/>
    </location>
</feature>
<name>A0A4R6VG65_9PAST</name>
<keyword evidence="1" id="KW-0472">Membrane</keyword>
<evidence type="ECO:0000313" key="2">
    <source>
        <dbReference type="EMBL" id="TDQ59801.1"/>
    </source>
</evidence>
<reference evidence="2 3" key="1">
    <citation type="submission" date="2019-03" db="EMBL/GenBank/DDBJ databases">
        <title>Genomic Encyclopedia of Type Strains, Phase IV (KMG-IV): sequencing the most valuable type-strain genomes for metagenomic binning, comparative biology and taxonomic classification.</title>
        <authorList>
            <person name="Goeker M."/>
        </authorList>
    </citation>
    <scope>NUCLEOTIDE SEQUENCE [LARGE SCALE GENOMIC DNA]</scope>
    <source>
        <strain evidence="2 3">DSM 28403</strain>
    </source>
</reference>
<proteinExistence type="predicted"/>
<dbReference type="Proteomes" id="UP000295657">
    <property type="component" value="Unassembled WGS sequence"/>
</dbReference>